<feature type="transmembrane region" description="Helical" evidence="1">
    <location>
        <begin position="71"/>
        <end position="92"/>
    </location>
</feature>
<accession>A0ABX1P8P6</accession>
<protein>
    <submittedName>
        <fullName evidence="2">Uncharacterized protein</fullName>
    </submittedName>
</protein>
<dbReference type="EMBL" id="QMEB01000108">
    <property type="protein sequence ID" value="NMG20674.1"/>
    <property type="molecule type" value="Genomic_DNA"/>
</dbReference>
<feature type="transmembrane region" description="Helical" evidence="1">
    <location>
        <begin position="6"/>
        <end position="27"/>
    </location>
</feature>
<feature type="transmembrane region" description="Helical" evidence="1">
    <location>
        <begin position="39"/>
        <end position="59"/>
    </location>
</feature>
<reference evidence="2 3" key="1">
    <citation type="submission" date="2018-06" db="EMBL/GenBank/DDBJ databases">
        <title>Comparative genomics of Brasilonema spp. strains.</title>
        <authorList>
            <person name="Alvarenga D.O."/>
            <person name="Fiore M.F."/>
            <person name="Varani A.M."/>
        </authorList>
    </citation>
    <scope>NUCLEOTIDE SEQUENCE [LARGE SCALE GENOMIC DNA]</scope>
    <source>
        <strain evidence="2 3">SPC951</strain>
    </source>
</reference>
<keyword evidence="1" id="KW-1133">Transmembrane helix</keyword>
<sequence length="94" mass="10824">MNKIQLALVVSYLLITCYFLMNWLIFCIRHPNSSPEGKFLNLVMLVITTSFWFVIIPISCLEILKTRKLEVSIVVPVIVALSAFSMYLYTFLTS</sequence>
<evidence type="ECO:0000313" key="2">
    <source>
        <dbReference type="EMBL" id="NMG20674.1"/>
    </source>
</evidence>
<gene>
    <name evidence="2" type="ORF">DP116_14890</name>
</gene>
<comment type="caution">
    <text evidence="2">The sequence shown here is derived from an EMBL/GenBank/DDBJ whole genome shotgun (WGS) entry which is preliminary data.</text>
</comment>
<organism evidence="2 3">
    <name type="scientific">Brasilonema bromeliae SPC951</name>
    <dbReference type="NCBI Taxonomy" id="385972"/>
    <lineage>
        <taxon>Bacteria</taxon>
        <taxon>Bacillati</taxon>
        <taxon>Cyanobacteriota</taxon>
        <taxon>Cyanophyceae</taxon>
        <taxon>Nostocales</taxon>
        <taxon>Scytonemataceae</taxon>
        <taxon>Brasilonema</taxon>
        <taxon>Bromeliae group (in: Brasilonema)</taxon>
    </lineage>
</organism>
<keyword evidence="1" id="KW-0812">Transmembrane</keyword>
<evidence type="ECO:0000313" key="3">
    <source>
        <dbReference type="Proteomes" id="UP000718564"/>
    </source>
</evidence>
<keyword evidence="1" id="KW-0472">Membrane</keyword>
<keyword evidence="3" id="KW-1185">Reference proteome</keyword>
<dbReference type="Proteomes" id="UP000718564">
    <property type="component" value="Unassembled WGS sequence"/>
</dbReference>
<evidence type="ECO:0000256" key="1">
    <source>
        <dbReference type="SAM" id="Phobius"/>
    </source>
</evidence>
<proteinExistence type="predicted"/>
<name>A0ABX1P8P6_9CYAN</name>